<dbReference type="KEGG" id="hcv:FTV88_2729"/>
<reference evidence="3" key="1">
    <citation type="submission" date="2019-11" db="EMBL/GenBank/DDBJ databases">
        <title>Genome sequence of Heliorestis convoluta strain HH, an alkaliphilic and minimalistic phototrophic bacterium from a soda lake in Egypt.</title>
        <authorList>
            <person name="Dewey E.D."/>
            <person name="Stokes L.M."/>
            <person name="Burchell B.M."/>
            <person name="Shaffer K.N."/>
            <person name="Huntington A.M."/>
            <person name="Baker J.M."/>
            <person name="Nadendla S."/>
            <person name="Giglio M.G."/>
            <person name="Touchman J.W."/>
            <person name="Blankenship R.E."/>
            <person name="Madigan M.T."/>
            <person name="Sattley W.M."/>
        </authorList>
    </citation>
    <scope>NUCLEOTIDE SEQUENCE [LARGE SCALE GENOMIC DNA]</scope>
    <source>
        <strain evidence="3">HH</strain>
    </source>
</reference>
<name>A0A5Q2N1D6_9FIRM</name>
<proteinExistence type="predicted"/>
<gene>
    <name evidence="2" type="ORF">FTV88_2729</name>
</gene>
<feature type="transmembrane region" description="Helical" evidence="1">
    <location>
        <begin position="49"/>
        <end position="74"/>
    </location>
</feature>
<organism evidence="2 3">
    <name type="scientific">Heliorestis convoluta</name>
    <dbReference type="NCBI Taxonomy" id="356322"/>
    <lineage>
        <taxon>Bacteria</taxon>
        <taxon>Bacillati</taxon>
        <taxon>Bacillota</taxon>
        <taxon>Clostridia</taxon>
        <taxon>Eubacteriales</taxon>
        <taxon>Heliobacteriaceae</taxon>
        <taxon>Heliorestis</taxon>
    </lineage>
</organism>
<feature type="transmembrane region" description="Helical" evidence="1">
    <location>
        <begin position="86"/>
        <end position="103"/>
    </location>
</feature>
<keyword evidence="1" id="KW-1133">Transmembrane helix</keyword>
<accession>A0A5Q2N1D6</accession>
<protein>
    <submittedName>
        <fullName evidence="2">Uncharacterized protein</fullName>
    </submittedName>
</protein>
<dbReference type="EMBL" id="CP045875">
    <property type="protein sequence ID" value="QGG48818.1"/>
    <property type="molecule type" value="Genomic_DNA"/>
</dbReference>
<evidence type="ECO:0000313" key="2">
    <source>
        <dbReference type="EMBL" id="QGG48818.1"/>
    </source>
</evidence>
<feature type="transmembrane region" description="Helical" evidence="1">
    <location>
        <begin position="22"/>
        <end position="42"/>
    </location>
</feature>
<keyword evidence="1" id="KW-0812">Transmembrane</keyword>
<evidence type="ECO:0000313" key="3">
    <source>
        <dbReference type="Proteomes" id="UP000366051"/>
    </source>
</evidence>
<sequence>MLLSVELDLAYYFQANSIISQLLQRLTIGIFRALFGGIFILGKKIAVAFFVLSTFVSIAFLNMLIAGFVAYIISFLFNLNLSLEELAKVGLIVFAFNLILTLFKRPKELMKLFHWFRKGK</sequence>
<keyword evidence="1" id="KW-0472">Membrane</keyword>
<dbReference type="Proteomes" id="UP000366051">
    <property type="component" value="Chromosome"/>
</dbReference>
<keyword evidence="3" id="KW-1185">Reference proteome</keyword>
<dbReference type="AlphaFoldDB" id="A0A5Q2N1D6"/>
<evidence type="ECO:0000256" key="1">
    <source>
        <dbReference type="SAM" id="Phobius"/>
    </source>
</evidence>